<dbReference type="InterPro" id="IPR014362">
    <property type="entry name" value="Glu_DH"/>
</dbReference>
<evidence type="ECO:0000256" key="4">
    <source>
        <dbReference type="PIRSR" id="PIRSR000185-1"/>
    </source>
</evidence>
<proteinExistence type="inferred from homology"/>
<dbReference type="GO" id="GO:0000166">
    <property type="term" value="F:nucleotide binding"/>
    <property type="evidence" value="ECO:0007669"/>
    <property type="project" value="UniProtKB-KW"/>
</dbReference>
<feature type="binding site" evidence="5">
    <location>
        <position position="365"/>
    </location>
    <ligand>
        <name>substrate</name>
    </ligand>
</feature>
<feature type="active site" description="Proton donor" evidence="4">
    <location>
        <position position="122"/>
    </location>
</feature>
<feature type="domain" description="Glutamate/phenylalanine/leucine/valine/L-tryptophan dehydrogenase C-terminal" evidence="8">
    <location>
        <begin position="199"/>
        <end position="429"/>
    </location>
</feature>
<dbReference type="InterPro" id="IPR033524">
    <property type="entry name" value="Glu/Leu/Phe/Val_DH_AS"/>
</dbReference>
<dbReference type="Gene3D" id="3.40.50.10860">
    <property type="entry name" value="Leucine Dehydrogenase, chain A, domain 1"/>
    <property type="match status" value="1"/>
</dbReference>
<dbReference type="PRINTS" id="PR00082">
    <property type="entry name" value="GLFDHDRGNASE"/>
</dbReference>
<dbReference type="Pfam" id="PF02812">
    <property type="entry name" value="ELFV_dehydrog_N"/>
    <property type="match status" value="1"/>
</dbReference>
<dbReference type="Pfam" id="PF00208">
    <property type="entry name" value="ELFV_dehydrog"/>
    <property type="match status" value="1"/>
</dbReference>
<evidence type="ECO:0000256" key="6">
    <source>
        <dbReference type="PIRSR" id="PIRSR000185-3"/>
    </source>
</evidence>
<evidence type="ECO:0000313" key="10">
    <source>
        <dbReference type="Proteomes" id="UP000464378"/>
    </source>
</evidence>
<evidence type="ECO:0000256" key="3">
    <source>
        <dbReference type="PIRNR" id="PIRNR000185"/>
    </source>
</evidence>
<dbReference type="PROSITE" id="PS00074">
    <property type="entry name" value="GLFV_DEHYDROGENASE"/>
    <property type="match status" value="1"/>
</dbReference>
<dbReference type="RefSeq" id="WP_232056285.1">
    <property type="nucleotide sequence ID" value="NZ_LR593887.1"/>
</dbReference>
<keyword evidence="10" id="KW-1185">Reference proteome</keyword>
<dbReference type="Gene3D" id="3.40.50.720">
    <property type="entry name" value="NAD(P)-binding Rossmann-like Domain"/>
    <property type="match status" value="1"/>
</dbReference>
<dbReference type="EMBL" id="LR586016">
    <property type="protein sequence ID" value="VIP04451.1"/>
    <property type="molecule type" value="Genomic_DNA"/>
</dbReference>
<feature type="binding site" evidence="5">
    <location>
        <position position="110"/>
    </location>
    <ligand>
        <name>substrate</name>
    </ligand>
</feature>
<dbReference type="FunCoup" id="A0A6C2YSU7">
    <property type="interactions" value="424"/>
</dbReference>
<gene>
    <name evidence="9" type="ORF">GMBLW1_47420</name>
</gene>
<comment type="similarity">
    <text evidence="1 3 7">Belongs to the Glu/Leu/Phe/Val dehydrogenases family.</text>
</comment>
<keyword evidence="5" id="KW-0520">NAD</keyword>
<reference evidence="9" key="1">
    <citation type="submission" date="2019-04" db="EMBL/GenBank/DDBJ databases">
        <authorList>
            <consortium name="Science for Life Laboratories"/>
        </authorList>
    </citation>
    <scope>NUCLEOTIDE SEQUENCE</scope>
    <source>
        <strain evidence="9">MBLW1</strain>
    </source>
</reference>
<feature type="binding site" evidence="5">
    <location>
        <position position="237"/>
    </location>
    <ligand>
        <name>NAD(+)</name>
        <dbReference type="ChEBI" id="CHEBI:57540"/>
    </ligand>
</feature>
<dbReference type="GO" id="GO:0006538">
    <property type="term" value="P:L-glutamate catabolic process"/>
    <property type="evidence" value="ECO:0007669"/>
    <property type="project" value="TreeGrafter"/>
</dbReference>
<dbReference type="AlphaFoldDB" id="A0A6C2YSU7"/>
<accession>A0A6C2YSU7</accession>
<evidence type="ECO:0000259" key="8">
    <source>
        <dbReference type="SMART" id="SM00839"/>
    </source>
</evidence>
<dbReference type="InterPro" id="IPR006095">
    <property type="entry name" value="Glu/Leu/Phe/Val/Trp_DH"/>
</dbReference>
<dbReference type="InterPro" id="IPR033922">
    <property type="entry name" value="NAD_bind_Glu_DH"/>
</dbReference>
<name>A0A6C2YSU7_9BACT</name>
<dbReference type="PANTHER" id="PTHR11606:SF13">
    <property type="entry name" value="GLUTAMATE DEHYDROGENASE 1, MITOCHONDRIAL"/>
    <property type="match status" value="1"/>
</dbReference>
<evidence type="ECO:0000256" key="2">
    <source>
        <dbReference type="ARBA" id="ARBA00023002"/>
    </source>
</evidence>
<dbReference type="PIRSF" id="PIRSF000185">
    <property type="entry name" value="Glu_DH"/>
    <property type="match status" value="1"/>
</dbReference>
<dbReference type="Proteomes" id="UP000464378">
    <property type="component" value="Chromosome"/>
</dbReference>
<dbReference type="InParanoid" id="A0A6C2YSU7"/>
<dbReference type="SMART" id="SM00839">
    <property type="entry name" value="ELFV_dehydrog"/>
    <property type="match status" value="1"/>
</dbReference>
<keyword evidence="2 3" id="KW-0560">Oxidoreductase</keyword>
<sequence length="432" mass="47329">MSAPLPVSDPTMPDSPFLAESPVYRMACRQLELAALELNLDPGIHARLKSPKRSMIVSVPVRMDDGRTHVFTGYRVQHSLTSGPSKGGLRYAPSVDFGEVAALAMWMSWKCALMNLPFGGAKGGITCDPLKLSRGELERMTRRFTEEVLPIIGVRQDVMAPDMGTDEQTMAWIMDTFSMKIGYACPEIVTGKPVEIGGCIGRREATGRGVTYCIMEAMEILKISPQGATAVVQGYGNVGSVTCAELVQRGFKIVGLGDHTGSIRNDSGIDLQELQAHLASGKPLKDFPGANPIPNSDLFTIPCTVLVPAALERQITAANASHLKCRILAEGANGPTTPDADEILSQSDIFVIPDILCNAGGVTVSYFEWVQDIQQLWWSETQVNEKLRELMRRAFHQVYDLSQKRRLPMRRAALMLGVERVALDKQRRGLFP</sequence>
<evidence type="ECO:0000256" key="5">
    <source>
        <dbReference type="PIRSR" id="PIRSR000185-2"/>
    </source>
</evidence>
<dbReference type="InterPro" id="IPR046346">
    <property type="entry name" value="Aminoacid_DH-like_N_sf"/>
</dbReference>
<feature type="site" description="Important for catalysis" evidence="6">
    <location>
        <position position="162"/>
    </location>
</feature>
<dbReference type="KEGG" id="tim:GMBLW1_47420"/>
<dbReference type="PANTHER" id="PTHR11606">
    <property type="entry name" value="GLUTAMATE DEHYDROGENASE"/>
    <property type="match status" value="1"/>
</dbReference>
<evidence type="ECO:0000313" key="9">
    <source>
        <dbReference type="EMBL" id="VIP04451.1"/>
    </source>
</evidence>
<dbReference type="CDD" id="cd01076">
    <property type="entry name" value="NAD_bind_1_Glu_DH"/>
    <property type="match status" value="1"/>
</dbReference>
<evidence type="ECO:0000256" key="7">
    <source>
        <dbReference type="RuleBase" id="RU004417"/>
    </source>
</evidence>
<dbReference type="GO" id="GO:0004352">
    <property type="term" value="F:glutamate dehydrogenase (NAD+) activity"/>
    <property type="evidence" value="ECO:0007669"/>
    <property type="project" value="TreeGrafter"/>
</dbReference>
<dbReference type="EMBL" id="LR593887">
    <property type="protein sequence ID" value="VTS06264.1"/>
    <property type="molecule type" value="Genomic_DNA"/>
</dbReference>
<dbReference type="InterPro" id="IPR006096">
    <property type="entry name" value="Glu/Leu/Phe/Val/Trp_DH_C"/>
</dbReference>
<dbReference type="SUPFAM" id="SSF51735">
    <property type="entry name" value="NAD(P)-binding Rossmann-fold domains"/>
    <property type="match status" value="1"/>
</dbReference>
<feature type="binding site" evidence="5">
    <location>
        <position position="86"/>
    </location>
    <ligand>
        <name>substrate</name>
    </ligand>
</feature>
<evidence type="ECO:0000256" key="1">
    <source>
        <dbReference type="ARBA" id="ARBA00006382"/>
    </source>
</evidence>
<protein>
    <recommendedName>
        <fullName evidence="3">Glutamate dehydrogenase</fullName>
    </recommendedName>
</protein>
<dbReference type="InterPro" id="IPR036291">
    <property type="entry name" value="NAD(P)-bd_dom_sf"/>
</dbReference>
<dbReference type="SUPFAM" id="SSF53223">
    <property type="entry name" value="Aminoacid dehydrogenase-like, N-terminal domain"/>
    <property type="match status" value="1"/>
</dbReference>
<dbReference type="InterPro" id="IPR006097">
    <property type="entry name" value="Glu/Leu/Phe/Val/Trp_DH_dimer"/>
</dbReference>
<organism evidence="9">
    <name type="scientific">Tuwongella immobilis</name>
    <dbReference type="NCBI Taxonomy" id="692036"/>
    <lineage>
        <taxon>Bacteria</taxon>
        <taxon>Pseudomonadati</taxon>
        <taxon>Planctomycetota</taxon>
        <taxon>Planctomycetia</taxon>
        <taxon>Gemmatales</taxon>
        <taxon>Gemmataceae</taxon>
        <taxon>Tuwongella</taxon>
    </lineage>
</organism>
<keyword evidence="5" id="KW-0547">Nucleotide-binding</keyword>
<feature type="binding site" evidence="5">
    <location>
        <position position="206"/>
    </location>
    <ligand>
        <name>NAD(+)</name>
        <dbReference type="ChEBI" id="CHEBI:57540"/>
    </ligand>
</feature>